<accession>A0AAD6X8P6</accession>
<evidence type="ECO:0000256" key="1">
    <source>
        <dbReference type="SAM" id="Phobius"/>
    </source>
</evidence>
<organism evidence="2 3">
    <name type="scientific">Mycena alexandri</name>
    <dbReference type="NCBI Taxonomy" id="1745969"/>
    <lineage>
        <taxon>Eukaryota</taxon>
        <taxon>Fungi</taxon>
        <taxon>Dikarya</taxon>
        <taxon>Basidiomycota</taxon>
        <taxon>Agaricomycotina</taxon>
        <taxon>Agaricomycetes</taxon>
        <taxon>Agaricomycetidae</taxon>
        <taxon>Agaricales</taxon>
        <taxon>Marasmiineae</taxon>
        <taxon>Mycenaceae</taxon>
        <taxon>Mycena</taxon>
    </lineage>
</organism>
<sequence>MSNIAFIRLAGFATGVFANWAPNLFSYYTVHMRKFYKRYSYLKRPFLNSIWTACTFNLGPQTCCIAPPFFHSNIPISTNECRYSFTQYTAGGIFRWIEHGFQSEEAYFDSLSAEEVGRERAEARERWSRGSGYFSTLEELRAM</sequence>
<proteinExistence type="predicted"/>
<comment type="caution">
    <text evidence="2">The sequence shown here is derived from an EMBL/GenBank/DDBJ whole genome shotgun (WGS) entry which is preliminary data.</text>
</comment>
<evidence type="ECO:0000313" key="3">
    <source>
        <dbReference type="Proteomes" id="UP001218188"/>
    </source>
</evidence>
<keyword evidence="1" id="KW-1133">Transmembrane helix</keyword>
<dbReference type="AlphaFoldDB" id="A0AAD6X8P6"/>
<dbReference type="EMBL" id="JARJCM010000029">
    <property type="protein sequence ID" value="KAJ7039006.1"/>
    <property type="molecule type" value="Genomic_DNA"/>
</dbReference>
<dbReference type="Proteomes" id="UP001218188">
    <property type="component" value="Unassembled WGS sequence"/>
</dbReference>
<keyword evidence="1" id="KW-0812">Transmembrane</keyword>
<protein>
    <submittedName>
        <fullName evidence="2">Uncharacterized protein</fullName>
    </submittedName>
</protein>
<evidence type="ECO:0000313" key="2">
    <source>
        <dbReference type="EMBL" id="KAJ7039006.1"/>
    </source>
</evidence>
<keyword evidence="1" id="KW-0472">Membrane</keyword>
<keyword evidence="3" id="KW-1185">Reference proteome</keyword>
<gene>
    <name evidence="2" type="ORF">C8F04DRAFT_1209330</name>
</gene>
<name>A0AAD6X8P6_9AGAR</name>
<feature type="transmembrane region" description="Helical" evidence="1">
    <location>
        <begin position="6"/>
        <end position="30"/>
    </location>
</feature>
<reference evidence="2" key="1">
    <citation type="submission" date="2023-03" db="EMBL/GenBank/DDBJ databases">
        <title>Massive genome expansion in bonnet fungi (Mycena s.s.) driven by repeated elements and novel gene families across ecological guilds.</title>
        <authorList>
            <consortium name="Lawrence Berkeley National Laboratory"/>
            <person name="Harder C.B."/>
            <person name="Miyauchi S."/>
            <person name="Viragh M."/>
            <person name="Kuo A."/>
            <person name="Thoen E."/>
            <person name="Andreopoulos B."/>
            <person name="Lu D."/>
            <person name="Skrede I."/>
            <person name="Drula E."/>
            <person name="Henrissat B."/>
            <person name="Morin E."/>
            <person name="Kohler A."/>
            <person name="Barry K."/>
            <person name="LaButti K."/>
            <person name="Morin E."/>
            <person name="Salamov A."/>
            <person name="Lipzen A."/>
            <person name="Mereny Z."/>
            <person name="Hegedus B."/>
            <person name="Baldrian P."/>
            <person name="Stursova M."/>
            <person name="Weitz H."/>
            <person name="Taylor A."/>
            <person name="Grigoriev I.V."/>
            <person name="Nagy L.G."/>
            <person name="Martin F."/>
            <person name="Kauserud H."/>
        </authorList>
    </citation>
    <scope>NUCLEOTIDE SEQUENCE</scope>
    <source>
        <strain evidence="2">CBHHK200</strain>
    </source>
</reference>